<accession>A0AAX6I7K5</accession>
<comment type="caution">
    <text evidence="1">The sequence shown here is derived from an EMBL/GenBank/DDBJ whole genome shotgun (WGS) entry which is preliminary data.</text>
</comment>
<keyword evidence="2" id="KW-1185">Reference proteome</keyword>
<gene>
    <name evidence="1" type="ORF">M6B38_269405</name>
</gene>
<dbReference type="GO" id="GO:0016301">
    <property type="term" value="F:kinase activity"/>
    <property type="evidence" value="ECO:0007669"/>
    <property type="project" value="UniProtKB-KW"/>
</dbReference>
<protein>
    <submittedName>
        <fullName evidence="1">Proline-rich receptor-like protein kinase PERK8</fullName>
    </submittedName>
</protein>
<keyword evidence="1" id="KW-0675">Receptor</keyword>
<reference evidence="1" key="2">
    <citation type="submission" date="2023-04" db="EMBL/GenBank/DDBJ databases">
        <authorList>
            <person name="Bruccoleri R.E."/>
            <person name="Oakeley E.J."/>
            <person name="Faust A.-M."/>
            <person name="Dessus-Babus S."/>
            <person name="Altorfer M."/>
            <person name="Burckhardt D."/>
            <person name="Oertli M."/>
            <person name="Naumann U."/>
            <person name="Petersen F."/>
            <person name="Wong J."/>
        </authorList>
    </citation>
    <scope>NUCLEOTIDE SEQUENCE</scope>
    <source>
        <strain evidence="1">GSM-AAB239-AS_SAM_17_03QT</strain>
        <tissue evidence="1">Leaf</tissue>
    </source>
</reference>
<organism evidence="1 2">
    <name type="scientific">Iris pallida</name>
    <name type="common">Sweet iris</name>
    <dbReference type="NCBI Taxonomy" id="29817"/>
    <lineage>
        <taxon>Eukaryota</taxon>
        <taxon>Viridiplantae</taxon>
        <taxon>Streptophyta</taxon>
        <taxon>Embryophyta</taxon>
        <taxon>Tracheophyta</taxon>
        <taxon>Spermatophyta</taxon>
        <taxon>Magnoliopsida</taxon>
        <taxon>Liliopsida</taxon>
        <taxon>Asparagales</taxon>
        <taxon>Iridaceae</taxon>
        <taxon>Iridoideae</taxon>
        <taxon>Irideae</taxon>
        <taxon>Iris</taxon>
    </lineage>
</organism>
<dbReference type="Proteomes" id="UP001140949">
    <property type="component" value="Unassembled WGS sequence"/>
</dbReference>
<keyword evidence="1" id="KW-0418">Kinase</keyword>
<name>A0AAX6I7K5_IRIPA</name>
<dbReference type="AlphaFoldDB" id="A0AAX6I7K5"/>
<evidence type="ECO:0000313" key="2">
    <source>
        <dbReference type="Proteomes" id="UP001140949"/>
    </source>
</evidence>
<dbReference type="EMBL" id="JANAVB010003600">
    <property type="protein sequence ID" value="KAJ6849212.1"/>
    <property type="molecule type" value="Genomic_DNA"/>
</dbReference>
<keyword evidence="1" id="KW-0808">Transferase</keyword>
<evidence type="ECO:0000313" key="1">
    <source>
        <dbReference type="EMBL" id="KAJ6849212.1"/>
    </source>
</evidence>
<proteinExistence type="predicted"/>
<reference evidence="1" key="1">
    <citation type="journal article" date="2023" name="GigaByte">
        <title>Genome assembly of the bearded iris, Iris pallida Lam.</title>
        <authorList>
            <person name="Bruccoleri R.E."/>
            <person name="Oakeley E.J."/>
            <person name="Faust A.M.E."/>
            <person name="Altorfer M."/>
            <person name="Dessus-Babus S."/>
            <person name="Burckhardt D."/>
            <person name="Oertli M."/>
            <person name="Naumann U."/>
            <person name="Petersen F."/>
            <person name="Wong J."/>
        </authorList>
    </citation>
    <scope>NUCLEOTIDE SEQUENCE</scope>
    <source>
        <strain evidence="1">GSM-AAB239-AS_SAM_17_03QT</strain>
    </source>
</reference>
<sequence>MGWRCWYREVGVGVRLNGITSSAQESVGTMVGRDSGDAVVAGRSRPRQGW</sequence>